<feature type="transmembrane region" description="Helical" evidence="2">
    <location>
        <begin position="200"/>
        <end position="219"/>
    </location>
</feature>
<evidence type="ECO:0000256" key="1">
    <source>
        <dbReference type="SAM" id="Coils"/>
    </source>
</evidence>
<keyword evidence="1" id="KW-0175">Coiled coil</keyword>
<evidence type="ECO:0000313" key="4">
    <source>
        <dbReference type="Proteomes" id="UP000298234"/>
    </source>
</evidence>
<name>A0AAX2RY65_BURCE</name>
<dbReference type="AlphaFoldDB" id="A0AAX2RY65"/>
<dbReference type="EMBL" id="SNSQ01000002">
    <property type="protein sequence ID" value="TEU53984.1"/>
    <property type="molecule type" value="Genomic_DNA"/>
</dbReference>
<protein>
    <submittedName>
        <fullName evidence="3">Uncharacterized protein</fullName>
    </submittedName>
</protein>
<evidence type="ECO:0000256" key="2">
    <source>
        <dbReference type="SAM" id="Phobius"/>
    </source>
</evidence>
<evidence type="ECO:0000313" key="3">
    <source>
        <dbReference type="EMBL" id="TEU53984.1"/>
    </source>
</evidence>
<dbReference type="Proteomes" id="UP000298234">
    <property type="component" value="Unassembled WGS sequence"/>
</dbReference>
<keyword evidence="2" id="KW-0472">Membrane</keyword>
<comment type="caution">
    <text evidence="3">The sequence shown here is derived from an EMBL/GenBank/DDBJ whole genome shotgun (WGS) entry which is preliminary data.</text>
</comment>
<proteinExistence type="predicted"/>
<organism evidence="3 4">
    <name type="scientific">Burkholderia cepacia</name>
    <name type="common">Pseudomonas cepacia</name>
    <dbReference type="NCBI Taxonomy" id="292"/>
    <lineage>
        <taxon>Bacteria</taxon>
        <taxon>Pseudomonadati</taxon>
        <taxon>Pseudomonadota</taxon>
        <taxon>Betaproteobacteria</taxon>
        <taxon>Burkholderiales</taxon>
        <taxon>Burkholderiaceae</taxon>
        <taxon>Burkholderia</taxon>
        <taxon>Burkholderia cepacia complex</taxon>
    </lineage>
</organism>
<feature type="coiled-coil region" evidence="1">
    <location>
        <begin position="90"/>
        <end position="124"/>
    </location>
</feature>
<gene>
    <name evidence="3" type="ORF">E3D37_02590</name>
</gene>
<accession>A0AAX2RY65</accession>
<reference evidence="3 4" key="1">
    <citation type="submission" date="2019-03" db="EMBL/GenBank/DDBJ databases">
        <title>Burkholderia cepacia outbreak.</title>
        <authorList>
            <person name="Farzana R."/>
            <person name="Walsh T.R."/>
        </authorList>
    </citation>
    <scope>NUCLEOTIDE SEQUENCE [LARGE SCALE GENOMIC DNA]</scope>
    <source>
        <strain evidence="4">d13</strain>
    </source>
</reference>
<sequence length="243" mass="26542">MMSRKRSVDPLIHLFQEVAGEVPDETSLVRMRRVSSVLNLQDNDALWSIIAALEYYARLYEAMPERVRWASEGSLEAARREVGGATDALLRQHRDALERCKATIKLAEELIQEHEARYREALVNLNETALTALSGQLTSRVVRSAGNRLIGAAAVSGREQRARLDEAIGTFEQAVDAAAARVDAMSAGVERRFASAMRRLWLAGGISLCLMLLVAGGWMDGWLGCHAAADCRAAPVQSAGGRP</sequence>
<keyword evidence="2" id="KW-1133">Transmembrane helix</keyword>
<keyword evidence="2" id="KW-0812">Transmembrane</keyword>